<evidence type="ECO:0008006" key="4">
    <source>
        <dbReference type="Google" id="ProtNLM"/>
    </source>
</evidence>
<accession>A0A7W9JGV9</accession>
<sequence length="261" mass="27298">MSEGSDRARARRGARGVPRGVRALLSAAAGTAALALAFGVGWAAHAVTSPRPDDPERVDALLVLYSQPRVYDAAIELAADGVADRLFVSAHLGPDGHERLCGPEERRDPRLAGVSVECFAPDPLTTQGEAMHAAARMRELGLEHLGVLTFHQHLERSRLLVERCWTPQEGRVSMVAFDAGLDRWGRVRHGAYGVLAYGKAMATPGCDQELPGVLQWPLDLAKRLRGQPVGAEVGAAGPASGASAAPAAAASAAPARGEGSA</sequence>
<reference evidence="2 3" key="1">
    <citation type="submission" date="2020-08" db="EMBL/GenBank/DDBJ databases">
        <title>Sequencing the genomes of 1000 actinobacteria strains.</title>
        <authorList>
            <person name="Klenk H.-P."/>
        </authorList>
    </citation>
    <scope>NUCLEOTIDE SEQUENCE [LARGE SCALE GENOMIC DNA]</scope>
    <source>
        <strain evidence="2 3">DSM 17945</strain>
    </source>
</reference>
<protein>
    <recommendedName>
        <fullName evidence="4">DUF218 domain-containing protein</fullName>
    </recommendedName>
</protein>
<gene>
    <name evidence="2" type="ORF">HDA33_000191</name>
</gene>
<evidence type="ECO:0000313" key="2">
    <source>
        <dbReference type="EMBL" id="MBB5847627.1"/>
    </source>
</evidence>
<keyword evidence="3" id="KW-1185">Reference proteome</keyword>
<feature type="region of interest" description="Disordered" evidence="1">
    <location>
        <begin position="231"/>
        <end position="261"/>
    </location>
</feature>
<dbReference type="RefSeq" id="WP_246416839.1">
    <property type="nucleotide sequence ID" value="NZ_BAABAG010000002.1"/>
</dbReference>
<dbReference type="Proteomes" id="UP000567246">
    <property type="component" value="Unassembled WGS sequence"/>
</dbReference>
<name>A0A7W9JGV9_9MICC</name>
<dbReference type="EMBL" id="JACHMW010000001">
    <property type="protein sequence ID" value="MBB5847627.1"/>
    <property type="molecule type" value="Genomic_DNA"/>
</dbReference>
<comment type="caution">
    <text evidence="2">The sequence shown here is derived from an EMBL/GenBank/DDBJ whole genome shotgun (WGS) entry which is preliminary data.</text>
</comment>
<dbReference type="AlphaFoldDB" id="A0A7W9JGV9"/>
<organism evidence="2 3">
    <name type="scientific">Micrococcus endophyticus</name>
    <dbReference type="NCBI Taxonomy" id="455343"/>
    <lineage>
        <taxon>Bacteria</taxon>
        <taxon>Bacillati</taxon>
        <taxon>Actinomycetota</taxon>
        <taxon>Actinomycetes</taxon>
        <taxon>Micrococcales</taxon>
        <taxon>Micrococcaceae</taxon>
        <taxon>Micrococcus</taxon>
    </lineage>
</organism>
<evidence type="ECO:0000313" key="3">
    <source>
        <dbReference type="Proteomes" id="UP000567246"/>
    </source>
</evidence>
<proteinExistence type="predicted"/>
<evidence type="ECO:0000256" key="1">
    <source>
        <dbReference type="SAM" id="MobiDB-lite"/>
    </source>
</evidence>